<sequence length="225" mass="24960">MSPSDTRRDTLLEYCFAPRGDSFQRAREPPGGREPPITTTATASSAIKGTPPIPPIHRPERRKEPPKKVTFLDNIKEVPRPEPTRFGQREYDGGGVLERRQSIVPQKKSGRNALSLDHNVEPEEVLEHHLWRPKAAAEDKYRSGVLTWETADSNQVSMIKGISHDNILKFLDVYAPSDGFNVAFEFLPVSLKEVAMSHMLEGEQMAAIMKQGGGTTAAIAMAAFL</sequence>
<feature type="compositionally biased region" description="Basic and acidic residues" evidence="1">
    <location>
        <begin position="22"/>
        <end position="31"/>
    </location>
</feature>
<evidence type="ECO:0000313" key="3">
    <source>
        <dbReference type="Proteomes" id="UP000554235"/>
    </source>
</evidence>
<feature type="region of interest" description="Disordered" evidence="1">
    <location>
        <begin position="1"/>
        <end position="68"/>
    </location>
</feature>
<feature type="compositionally biased region" description="Basic and acidic residues" evidence="1">
    <location>
        <begin position="1"/>
        <end position="11"/>
    </location>
</feature>
<dbReference type="Proteomes" id="UP000554235">
    <property type="component" value="Unassembled WGS sequence"/>
</dbReference>
<dbReference type="EMBL" id="JAADYS010001049">
    <property type="protein sequence ID" value="KAF4465359.1"/>
    <property type="molecule type" value="Genomic_DNA"/>
</dbReference>
<comment type="caution">
    <text evidence="2">The sequence shown here is derived from an EMBL/GenBank/DDBJ whole genome shotgun (WGS) entry which is preliminary data.</text>
</comment>
<keyword evidence="3" id="KW-1185">Reference proteome</keyword>
<evidence type="ECO:0008006" key="4">
    <source>
        <dbReference type="Google" id="ProtNLM"/>
    </source>
</evidence>
<protein>
    <recommendedName>
        <fullName evidence="4">Protein kinase domain-containing protein</fullName>
    </recommendedName>
</protein>
<organism evidence="2 3">
    <name type="scientific">Fusarium albosuccineum</name>
    <dbReference type="NCBI Taxonomy" id="1237068"/>
    <lineage>
        <taxon>Eukaryota</taxon>
        <taxon>Fungi</taxon>
        <taxon>Dikarya</taxon>
        <taxon>Ascomycota</taxon>
        <taxon>Pezizomycotina</taxon>
        <taxon>Sordariomycetes</taxon>
        <taxon>Hypocreomycetidae</taxon>
        <taxon>Hypocreales</taxon>
        <taxon>Nectriaceae</taxon>
        <taxon>Fusarium</taxon>
        <taxon>Fusarium decemcellulare species complex</taxon>
    </lineage>
</organism>
<feature type="compositionally biased region" description="Low complexity" evidence="1">
    <location>
        <begin position="34"/>
        <end position="46"/>
    </location>
</feature>
<gene>
    <name evidence="2" type="ORF">FALBO_7804</name>
</gene>
<feature type="compositionally biased region" description="Basic and acidic residues" evidence="1">
    <location>
        <begin position="57"/>
        <end position="67"/>
    </location>
</feature>
<proteinExistence type="predicted"/>
<accession>A0A8H4P7J5</accession>
<dbReference type="OrthoDB" id="4226417at2759"/>
<dbReference type="AlphaFoldDB" id="A0A8H4P7J5"/>
<evidence type="ECO:0000313" key="2">
    <source>
        <dbReference type="EMBL" id="KAF4465359.1"/>
    </source>
</evidence>
<reference evidence="2 3" key="1">
    <citation type="submission" date="2020-01" db="EMBL/GenBank/DDBJ databases">
        <title>Identification and distribution of gene clusters putatively required for synthesis of sphingolipid metabolism inhibitors in phylogenetically diverse species of the filamentous fungus Fusarium.</title>
        <authorList>
            <person name="Kim H.-S."/>
            <person name="Busman M."/>
            <person name="Brown D.W."/>
            <person name="Divon H."/>
            <person name="Uhlig S."/>
            <person name="Proctor R.H."/>
        </authorList>
    </citation>
    <scope>NUCLEOTIDE SEQUENCE [LARGE SCALE GENOMIC DNA]</scope>
    <source>
        <strain evidence="2 3">NRRL 20459</strain>
    </source>
</reference>
<evidence type="ECO:0000256" key="1">
    <source>
        <dbReference type="SAM" id="MobiDB-lite"/>
    </source>
</evidence>
<name>A0A8H4P7J5_9HYPO</name>